<name>A0ACC2QE82_9NEOP</name>
<protein>
    <submittedName>
        <fullName evidence="1">Uncharacterized protein</fullName>
    </submittedName>
</protein>
<evidence type="ECO:0000313" key="2">
    <source>
        <dbReference type="Proteomes" id="UP001231649"/>
    </source>
</evidence>
<dbReference type="EMBL" id="CM056798">
    <property type="protein sequence ID" value="KAJ8711761.1"/>
    <property type="molecule type" value="Genomic_DNA"/>
</dbReference>
<comment type="caution">
    <text evidence="1">The sequence shown here is derived from an EMBL/GenBank/DDBJ whole genome shotgun (WGS) entry which is preliminary data.</text>
</comment>
<gene>
    <name evidence="1" type="ORF">PYW08_008715</name>
</gene>
<sequence>METLDFAEECQRIRLDPPTAQSQYQMENKKIAPATQQPLTQQHLMAHHVHPEQIYSQQHPQLTHLSSSQTGQIQPNGVMHQLLQSQYHSNMNARSPLLENRHDLYGTGHNHDYARHYGANDNYNYPQSPPRHERTDVHTDQNVNHELLHNIPKGYNAEVYQDYLKRNPPKDTNQIYQNHQPMYRPNVNPNQYGSKPYLPYSNRTGPQSNTELLRRQYSEIQQMKLQQQLHYQNQAQMHQQQKFAERQLLLQQIHGVQPPPNLQNSIYSDGSYRDLSITDRYSSKNDFKEYSSPDIQKDIDSYAKNNEYKEYEKQNRQYEAQWNQNQQAEYREQEQQYRRQIEADKGKSQSPPSDYNNQSQKNNMSVASPMKSSESSSPSVKSPSSDSRRSSGGNQALRSPIAQRIPSAPVTMSGILYKQGSDGLKVWRKRWFVLSEYCLFYYKSQDEEKLLGSVLLPSYRVSSCTSEDKVLRKYAFKLEHANMRTYILAAPDQEAMMKWVKALTMAALMQSPNEQPQKPSERTAAKTEDGDEIPTYANAPPKPRRSNEGYNSPSPDMYDPNYDLLKKPASHYSQGTSHARYQDHANYPASPNQEPTYTRSPQSPPPVQQQPQYQTKRQPYDTQHLSLPLTNTVTDKLENNQPSTSSMYKSNAQSPYFDRNRSQQQVAQENREQIYERQSQRNPFLQDSTPQDVSAKDERNEIQNKNSRSNTKEERAEFIQNEINAENRNNAKSNLDLNSYNRDVYGELSSRPGRAGSAINERLLAERRTPDAYGRSTTMAAYNKGKMGDYEDVYSQYATENEYGKTYAKSPNPSQDRDGVSISSHQQQQQQQQRNMGNYPQEKTFSGPSVLRRKKMQSSGIQPPMPRPHSADFLEYESKAEMLNKTAPVRSAYDTYKEPPQRPKSSLDINSYYDPSSDRYYSEESYAEKMRQSAQYLTQGLVPSVTPRNMEIPLAKYASGLAKKQLSTAYSQMTNNNYEAEFTTARDNVSFNSKYGDLEALNSNWTLKEKEIQKEYLNRSGSVMSDGSNVSGYVKEAAKYDTNADGFMRSASARLPSTAPEKEGEKKVQQREESMKRLLEWKQRMLQSPLTRKSTPATISLARSLNHSRQSLRSDQYKPKTYTNASYNSYSSDDEEGTSGTDLQKPREMQAGRSQKVNLTSPIIMRPITPHAPSIAQIDPVKNSPNEGIKIIDTTENTYQNILCTISIPKVDLEDNDNDYEQTAFGSEQEEVQEKPPPTMSEDGCETEDSEAESETQMEYTDNDLDEVLLDSEDENTNKRQNSDQKEEENKKESNEIVQEDTESKPETPPVSSLGENHYLPMSPRKMSVNEPPHKAIFESLSVFDQSMPQGYEDNPYVEMNLGNDNDDTQTYEVVCVNNGKIEPVYMELNNVTPDDNKSQDDSASSKLLDTASNFADSKNHTLKRAAKTDKSSKDKSESSDVDDETNKDVSLDAPFSRFSISDTFRPASYYLNSSKSTLDVQDSSDSELASPPPIPSSSPPCEDLSDDALSKYILEKLDKSDMSYDNSILKMLTSENQKMNTVKRKTTSLMIYGSRTSIHDTLSRGEKIRNSRASLTNDINKMNGSSSNLLSSTLLDHYNHSSSIETDSLRSYSADRGSSRLSLESDVSSKFDLVPSNISSEVTSLNESESAIDYRHPIGYQDLEMMIKRRPLSDESLFELVKAELPFNTDVPTYVDLDRYLDNLQASTSEVQNVSNQAHSHLNSSAPDTSNYKDNVIQAALQTATHARSSSTPINHNSRLNSFGSRNSIGQQFRHISEQTSSYIGSESSCSSSGIPKSPISYYCKNYDEEKLVSKNLNNEDFSDKVKEFENEKIALHTGNETNASSTSTGFHSRESSTEHSAPYYYSDLSSQEHINVLPTSHYLKNTNLHRKLNNQRRRGPLHKKNDISHIHNPIRNNQHILSEPSFELAATARSVSVEFLSAADKDPEIDMKNIYESTGGRNSKIPESMNLSGLGCKRNSSSHSNHDNSSPESNANSLIKLSSTSMSSHCSGNSSNTVYYDAEADAGAYENVVCQGDKHWDEDTLWRDNLRRVSHRHARSMDDLDSMPVGTSLSSRINEACGMSSIKRVKKDGTNKISRNVTYVNCDVQGRVLRNRESKSVFLCNFLEEEQKLDENDVYVSLAESAEMSIKQSDEGVYEQLSVEPNNPIVFTNKRRSCEAEERNKKRFEIDREKLRQWDLMSSGLMKGRVGRVRGSGASAGGGDAACSTDTGTDSASNEASMTMSGAHTESGTNNNTTTQQALSKKAFLGSNTSIGRNSRDANIPVRAVSPRVRWVEDKQSNDHYGSQQMSTSQQNLHTLSTTEDSWASARSPSRASQQPIRAVSPRVRRNTETDDMQRGQQPNQNQNQNEQLGEIPTAGELLGRTHEELVLLLIQLRRRHAATHRAIEQCCAQISSIEDCLSSLKAMEREESLQRLEFLKNQLMELEHQYEKSKPLVQLVDNMVKLGSLYNRPGSTIERLERNQRLRQKVLAEHALEQQRWLESVAAGKSLETEAARARVAELWALEQELSDEAAILQGLKTDKDAIENLLSGVRGKLDSVHKGELNLDGNPAPTRRPAPTNNQSGGGLEEELARVQQMLAHNSKKLEQTVADNARLERELQQLRRVLQARRAAGHQHHATNPTAMLEDEVSRVQQLVTALQRQRQELSRAVRHLTQQSHALQNTHDAMPGKQRRPMSSWQETNLDTGHTIDHGHSDYDYDVGPLMPPGHYEPSNVETPLYVDTRGPGADVTSPLNSEDLQHAGFSNLTNVEKQEIKTVRIVKRESERRQRDRERSLQPMSDWPTNNITANLDQFLEEELVQSLNYSRSTSLPRNEQYEQVYGVRRDNNYLQPNMDLSPKYVSSPSLSNYDYSQNMSSLSSSYNKSYDRSGYDRNMSLSTQYLNSPTDSSRTLTNDPISKTSSVVSLTRSHMELSPIFKSEAAKQIITEMSGDAPKNGSLHRRQVPKEKRRHYTAPHHLSAKTLNEMPKDAYNQDMGRSVDDADMELALRGAAPDVVRSALPPHALRLADNTIDQLLAAPQKILIPERYIPEKPPELSPEEQQKRQEKVESIKKMLTGTSADPSKSPDAGEKRQREHLLQMNQILAKQVTEMSKIIAGTNTEQGPSASNH</sequence>
<keyword evidence="2" id="KW-1185">Reference proteome</keyword>
<proteinExistence type="predicted"/>
<dbReference type="Proteomes" id="UP001231649">
    <property type="component" value="Chromosome 22"/>
</dbReference>
<accession>A0ACC2QE82</accession>
<evidence type="ECO:0000313" key="1">
    <source>
        <dbReference type="EMBL" id="KAJ8711761.1"/>
    </source>
</evidence>
<reference evidence="1" key="1">
    <citation type="submission" date="2023-03" db="EMBL/GenBank/DDBJ databases">
        <title>Chromosome-level genomes of two armyworms, Mythimna separata and Mythimna loreyi, provide insights into the biosynthesis and reception of sex pheromones.</title>
        <authorList>
            <person name="Zhao H."/>
        </authorList>
    </citation>
    <scope>NUCLEOTIDE SEQUENCE</scope>
    <source>
        <strain evidence="1">BeijingLab</strain>
    </source>
</reference>
<organism evidence="1 2">
    <name type="scientific">Mythimna loreyi</name>
    <dbReference type="NCBI Taxonomy" id="667449"/>
    <lineage>
        <taxon>Eukaryota</taxon>
        <taxon>Metazoa</taxon>
        <taxon>Ecdysozoa</taxon>
        <taxon>Arthropoda</taxon>
        <taxon>Hexapoda</taxon>
        <taxon>Insecta</taxon>
        <taxon>Pterygota</taxon>
        <taxon>Neoptera</taxon>
        <taxon>Endopterygota</taxon>
        <taxon>Lepidoptera</taxon>
        <taxon>Glossata</taxon>
        <taxon>Ditrysia</taxon>
        <taxon>Noctuoidea</taxon>
        <taxon>Noctuidae</taxon>
        <taxon>Noctuinae</taxon>
        <taxon>Hadenini</taxon>
        <taxon>Mythimna</taxon>
    </lineage>
</organism>